<keyword evidence="3 4" id="KW-0342">GTP-binding</keyword>
<dbReference type="PANTHER" id="PTHR30448">
    <property type="entry name" value="RNASE ADAPTER PROTEIN RAPZ"/>
    <property type="match status" value="1"/>
</dbReference>
<evidence type="ECO:0000256" key="1">
    <source>
        <dbReference type="ARBA" id="ARBA00022741"/>
    </source>
</evidence>
<proteinExistence type="inferred from homology"/>
<dbReference type="Proteomes" id="UP000246964">
    <property type="component" value="Unassembled WGS sequence"/>
</dbReference>
<feature type="domain" description="RapZ C-terminal" evidence="6">
    <location>
        <begin position="172"/>
        <end position="289"/>
    </location>
</feature>
<dbReference type="HAMAP" id="MF_00636">
    <property type="entry name" value="RapZ_like"/>
    <property type="match status" value="1"/>
</dbReference>
<keyword evidence="1 4" id="KW-0547">Nucleotide-binding</keyword>
<dbReference type="EMBL" id="QGTT01000007">
    <property type="protein sequence ID" value="PWW13048.1"/>
    <property type="molecule type" value="Genomic_DNA"/>
</dbReference>
<evidence type="ECO:0000259" key="6">
    <source>
        <dbReference type="Pfam" id="PF22740"/>
    </source>
</evidence>
<comment type="caution">
    <text evidence="7">The sequence shown here is derived from an EMBL/GenBank/DDBJ whole genome shotgun (WGS) entry which is preliminary data.</text>
</comment>
<name>A0A317Q7M0_9GAMM</name>
<dbReference type="PANTHER" id="PTHR30448:SF0">
    <property type="entry name" value="RNASE ADAPTER PROTEIN RAPZ"/>
    <property type="match status" value="1"/>
</dbReference>
<sequence length="299" mass="33773">MTDSSLNPADKMQLIIVTGRSGSGKTIALRVLEDLGYYCVDNLPITLLPTLVHAVIEQYNKVAVSVDVRNMPIEASELTDSLEFLPDQIKPEILYIDSSEAVLLRRFAETRRLHPLSKNELPLSDALQAELALLEPLAERATWRIDSSDLSVHQLSEQVAERALGKSASRLIVVFQSFGYKYGLPSDLDYAFDARILPNPHWEPSLKALLGTDPAVQHFFQQQPLMTKFIHQVENFLATWLPYFQRSNRSYLTIGIGCTGGQHRSVYIAEQLAERFQGQPFKVQVKHREAPRHRPISPL</sequence>
<evidence type="ECO:0000256" key="2">
    <source>
        <dbReference type="ARBA" id="ARBA00022840"/>
    </source>
</evidence>
<dbReference type="InterPro" id="IPR027417">
    <property type="entry name" value="P-loop_NTPase"/>
</dbReference>
<dbReference type="InterPro" id="IPR053931">
    <property type="entry name" value="RapZ_C"/>
</dbReference>
<evidence type="ECO:0000313" key="7">
    <source>
        <dbReference type="EMBL" id="PWW13048.1"/>
    </source>
</evidence>
<keyword evidence="2 4" id="KW-0067">ATP-binding</keyword>
<feature type="binding site" evidence="4">
    <location>
        <begin position="67"/>
        <end position="70"/>
    </location>
    <ligand>
        <name>GTP</name>
        <dbReference type="ChEBI" id="CHEBI:37565"/>
    </ligand>
</feature>
<accession>A0A317Q7M0</accession>
<dbReference type="Pfam" id="PF03668">
    <property type="entry name" value="RapZ-like_N"/>
    <property type="match status" value="1"/>
</dbReference>
<organism evidence="7 8">
    <name type="scientific">Pseudidiomarina maritima</name>
    <dbReference type="NCBI Taxonomy" id="519453"/>
    <lineage>
        <taxon>Bacteria</taxon>
        <taxon>Pseudomonadati</taxon>
        <taxon>Pseudomonadota</taxon>
        <taxon>Gammaproteobacteria</taxon>
        <taxon>Alteromonadales</taxon>
        <taxon>Idiomarinaceae</taxon>
        <taxon>Pseudidiomarina</taxon>
    </lineage>
</organism>
<protein>
    <submittedName>
        <fullName evidence="7">UPF0042 nucleotide-binding protein</fullName>
    </submittedName>
</protein>
<dbReference type="PIRSF" id="PIRSF005052">
    <property type="entry name" value="P-loopkin"/>
    <property type="match status" value="1"/>
</dbReference>
<dbReference type="SUPFAM" id="SSF52540">
    <property type="entry name" value="P-loop containing nucleoside triphosphate hydrolases"/>
    <property type="match status" value="1"/>
</dbReference>
<evidence type="ECO:0000313" key="8">
    <source>
        <dbReference type="Proteomes" id="UP000246964"/>
    </source>
</evidence>
<feature type="binding site" evidence="4">
    <location>
        <begin position="19"/>
        <end position="26"/>
    </location>
    <ligand>
        <name>ATP</name>
        <dbReference type="ChEBI" id="CHEBI:30616"/>
    </ligand>
</feature>
<evidence type="ECO:0000259" key="5">
    <source>
        <dbReference type="Pfam" id="PF03668"/>
    </source>
</evidence>
<dbReference type="NCBIfam" id="NF003828">
    <property type="entry name" value="PRK05416.1"/>
    <property type="match status" value="1"/>
</dbReference>
<gene>
    <name evidence="7" type="ORF">DET45_10779</name>
</gene>
<reference evidence="7 8" key="1">
    <citation type="submission" date="2018-05" db="EMBL/GenBank/DDBJ databases">
        <title>Freshwater and sediment microbial communities from various areas in North America, analyzing microbe dynamics in response to fracking.</title>
        <authorList>
            <person name="Lamendella R."/>
        </authorList>
    </citation>
    <scope>NUCLEOTIDE SEQUENCE [LARGE SCALE GENOMIC DNA]</scope>
    <source>
        <strain evidence="7 8">125B1</strain>
    </source>
</reference>
<evidence type="ECO:0000256" key="4">
    <source>
        <dbReference type="HAMAP-Rule" id="MF_00636"/>
    </source>
</evidence>
<evidence type="ECO:0000256" key="3">
    <source>
        <dbReference type="ARBA" id="ARBA00023134"/>
    </source>
</evidence>
<keyword evidence="8" id="KW-1185">Reference proteome</keyword>
<dbReference type="InterPro" id="IPR053930">
    <property type="entry name" value="RapZ-like_N"/>
</dbReference>
<feature type="domain" description="RapZ-like N-terminal" evidence="5">
    <location>
        <begin position="12"/>
        <end position="166"/>
    </location>
</feature>
<dbReference type="Pfam" id="PF22740">
    <property type="entry name" value="PapZ_C"/>
    <property type="match status" value="1"/>
</dbReference>
<dbReference type="GO" id="GO:0005525">
    <property type="term" value="F:GTP binding"/>
    <property type="evidence" value="ECO:0007669"/>
    <property type="project" value="UniProtKB-UniRule"/>
</dbReference>
<dbReference type="GO" id="GO:0005524">
    <property type="term" value="F:ATP binding"/>
    <property type="evidence" value="ECO:0007669"/>
    <property type="project" value="UniProtKB-UniRule"/>
</dbReference>
<dbReference type="AlphaFoldDB" id="A0A317Q7M0"/>
<dbReference type="STRING" id="519453.SAMN04488070_1345"/>
<dbReference type="InterPro" id="IPR005337">
    <property type="entry name" value="RapZ-like"/>
</dbReference>